<feature type="domain" description="DRBM" evidence="3">
    <location>
        <begin position="30"/>
        <end position="80"/>
    </location>
</feature>
<keyword evidence="1 2" id="KW-0694">RNA-binding</keyword>
<dbReference type="GO" id="GO:0035197">
    <property type="term" value="F:siRNA binding"/>
    <property type="evidence" value="ECO:0007669"/>
    <property type="project" value="TreeGrafter"/>
</dbReference>
<dbReference type="Gene3D" id="3.30.160.20">
    <property type="match status" value="1"/>
</dbReference>
<dbReference type="GO" id="GO:0016442">
    <property type="term" value="C:RISC complex"/>
    <property type="evidence" value="ECO:0007669"/>
    <property type="project" value="TreeGrafter"/>
</dbReference>
<dbReference type="PANTHER" id="PTHR46205">
    <property type="entry name" value="LOQUACIOUS, ISOFORM B"/>
    <property type="match status" value="1"/>
</dbReference>
<protein>
    <submittedName>
        <fullName evidence="4">TARBP2 subunit of RISC loading complex</fullName>
    </submittedName>
</protein>
<evidence type="ECO:0000256" key="2">
    <source>
        <dbReference type="PROSITE-ProRule" id="PRU00266"/>
    </source>
</evidence>
<dbReference type="PROSITE" id="PS50137">
    <property type="entry name" value="DS_RBD"/>
    <property type="match status" value="1"/>
</dbReference>
<proteinExistence type="predicted"/>
<dbReference type="GO" id="GO:0030422">
    <property type="term" value="P:siRNA processing"/>
    <property type="evidence" value="ECO:0007669"/>
    <property type="project" value="TreeGrafter"/>
</dbReference>
<dbReference type="Pfam" id="PF00035">
    <property type="entry name" value="dsrm"/>
    <property type="match status" value="1"/>
</dbReference>
<name>A0A834B5T1_9CHIR</name>
<dbReference type="InterPro" id="IPR051247">
    <property type="entry name" value="RLC_Component"/>
</dbReference>
<sequence length="182" mass="19638">MSEEEQGSGTTTGCGLPSIEQMLAANPGKTPISLLQEYGTRIGKTPVYDLLKAEGQAHQPNFTFRVTVGDTSCTGEEGLGQPGWGVHSQGPIGFISWSLFTVLFSKSSEGGRDFRGKGHQLDWENRSKRRWVGLVRVRGASRIAIVIWQVSIILEEKEEINQNLSQAFGAVSVGCPGLFAGA</sequence>
<dbReference type="InterPro" id="IPR014720">
    <property type="entry name" value="dsRBD_dom"/>
</dbReference>
<gene>
    <name evidence="4" type="ORF">HJG60_018550</name>
</gene>
<dbReference type="SUPFAM" id="SSF54768">
    <property type="entry name" value="dsRNA-binding domain-like"/>
    <property type="match status" value="1"/>
</dbReference>
<evidence type="ECO:0000313" key="5">
    <source>
        <dbReference type="Proteomes" id="UP000664940"/>
    </source>
</evidence>
<evidence type="ECO:0000259" key="3">
    <source>
        <dbReference type="PROSITE" id="PS50137"/>
    </source>
</evidence>
<dbReference type="GO" id="GO:0003725">
    <property type="term" value="F:double-stranded RNA binding"/>
    <property type="evidence" value="ECO:0007669"/>
    <property type="project" value="TreeGrafter"/>
</dbReference>
<comment type="caution">
    <text evidence="4">The sequence shown here is derived from an EMBL/GenBank/DDBJ whole genome shotgun (WGS) entry which is preliminary data.</text>
</comment>
<dbReference type="EMBL" id="JABVXQ010000003">
    <property type="protein sequence ID" value="KAF6122041.1"/>
    <property type="molecule type" value="Genomic_DNA"/>
</dbReference>
<dbReference type="SMART" id="SM00358">
    <property type="entry name" value="DSRM"/>
    <property type="match status" value="1"/>
</dbReference>
<dbReference type="GO" id="GO:0005737">
    <property type="term" value="C:cytoplasm"/>
    <property type="evidence" value="ECO:0007669"/>
    <property type="project" value="TreeGrafter"/>
</dbReference>
<evidence type="ECO:0000256" key="1">
    <source>
        <dbReference type="ARBA" id="ARBA00022884"/>
    </source>
</evidence>
<dbReference type="PANTHER" id="PTHR46205:SF1">
    <property type="entry name" value="RISC-LOADING COMPLEX SUBUNIT TARBP2"/>
    <property type="match status" value="1"/>
</dbReference>
<dbReference type="GO" id="GO:0070578">
    <property type="term" value="C:RISC-loading complex"/>
    <property type="evidence" value="ECO:0007669"/>
    <property type="project" value="TreeGrafter"/>
</dbReference>
<dbReference type="Proteomes" id="UP000664940">
    <property type="component" value="Unassembled WGS sequence"/>
</dbReference>
<organism evidence="4 5">
    <name type="scientific">Phyllostomus discolor</name>
    <name type="common">pale spear-nosed bat</name>
    <dbReference type="NCBI Taxonomy" id="89673"/>
    <lineage>
        <taxon>Eukaryota</taxon>
        <taxon>Metazoa</taxon>
        <taxon>Chordata</taxon>
        <taxon>Craniata</taxon>
        <taxon>Vertebrata</taxon>
        <taxon>Euteleostomi</taxon>
        <taxon>Mammalia</taxon>
        <taxon>Eutheria</taxon>
        <taxon>Laurasiatheria</taxon>
        <taxon>Chiroptera</taxon>
        <taxon>Yangochiroptera</taxon>
        <taxon>Phyllostomidae</taxon>
        <taxon>Phyllostominae</taxon>
        <taxon>Phyllostomus</taxon>
    </lineage>
</organism>
<evidence type="ECO:0000313" key="4">
    <source>
        <dbReference type="EMBL" id="KAF6122041.1"/>
    </source>
</evidence>
<reference evidence="4 5" key="1">
    <citation type="journal article" date="2020" name="Nature">
        <title>Six reference-quality genomes reveal evolution of bat adaptations.</title>
        <authorList>
            <person name="Jebb D."/>
            <person name="Huang Z."/>
            <person name="Pippel M."/>
            <person name="Hughes G.M."/>
            <person name="Lavrichenko K."/>
            <person name="Devanna P."/>
            <person name="Winkler S."/>
            <person name="Jermiin L.S."/>
            <person name="Skirmuntt E.C."/>
            <person name="Katzourakis A."/>
            <person name="Burkitt-Gray L."/>
            <person name="Ray D.A."/>
            <person name="Sullivan K.A.M."/>
            <person name="Roscito J.G."/>
            <person name="Kirilenko B.M."/>
            <person name="Davalos L.M."/>
            <person name="Corthals A.P."/>
            <person name="Power M.L."/>
            <person name="Jones G."/>
            <person name="Ransome R.D."/>
            <person name="Dechmann D.K.N."/>
            <person name="Locatelli A.G."/>
            <person name="Puechmaille S.J."/>
            <person name="Fedrigo O."/>
            <person name="Jarvis E.D."/>
            <person name="Hiller M."/>
            <person name="Vernes S.C."/>
            <person name="Myers E.W."/>
            <person name="Teeling E.C."/>
        </authorList>
    </citation>
    <scope>NUCLEOTIDE SEQUENCE [LARGE SCALE GENOMIC DNA]</scope>
    <source>
        <strain evidence="4">Bat1K_MPI-CBG_1</strain>
    </source>
</reference>
<dbReference type="AlphaFoldDB" id="A0A834B5T1"/>
<accession>A0A834B5T1</accession>
<dbReference type="GO" id="GO:0070920">
    <property type="term" value="P:regulation of regulatory ncRNA processing"/>
    <property type="evidence" value="ECO:0007669"/>
    <property type="project" value="TreeGrafter"/>
</dbReference>
<dbReference type="GO" id="GO:0005634">
    <property type="term" value="C:nucleus"/>
    <property type="evidence" value="ECO:0007669"/>
    <property type="project" value="TreeGrafter"/>
</dbReference>